<dbReference type="InterPro" id="IPR031968">
    <property type="entry name" value="VASt"/>
</dbReference>
<dbReference type="GeneID" id="8246014"/>
<accession>C1EDA6</accession>
<name>C1EDA6_MICCC</name>
<dbReference type="GO" id="GO:0016020">
    <property type="term" value="C:membrane"/>
    <property type="evidence" value="ECO:0007669"/>
    <property type="project" value="UniProtKB-SubCell"/>
</dbReference>
<evidence type="ECO:0000313" key="6">
    <source>
        <dbReference type="Proteomes" id="UP000002009"/>
    </source>
</evidence>
<keyword evidence="2" id="KW-0472">Membrane</keyword>
<dbReference type="OrthoDB" id="10634628at2759"/>
<feature type="region of interest" description="Disordered" evidence="3">
    <location>
        <begin position="213"/>
        <end position="388"/>
    </location>
</feature>
<protein>
    <recommendedName>
        <fullName evidence="4">VASt domain-containing protein</fullName>
    </recommendedName>
</protein>
<evidence type="ECO:0000256" key="1">
    <source>
        <dbReference type="ARBA" id="ARBA00004370"/>
    </source>
</evidence>
<evidence type="ECO:0000313" key="5">
    <source>
        <dbReference type="EMBL" id="ACO65719.1"/>
    </source>
</evidence>
<evidence type="ECO:0000256" key="3">
    <source>
        <dbReference type="SAM" id="MobiDB-lite"/>
    </source>
</evidence>
<evidence type="ECO:0000259" key="4">
    <source>
        <dbReference type="Pfam" id="PF16016"/>
    </source>
</evidence>
<dbReference type="AlphaFoldDB" id="C1EDA6"/>
<reference evidence="5 6" key="1">
    <citation type="journal article" date="2009" name="Science">
        <title>Green evolution and dynamic adaptations revealed by genomes of the marine picoeukaryotes Micromonas.</title>
        <authorList>
            <person name="Worden A.Z."/>
            <person name="Lee J.H."/>
            <person name="Mock T."/>
            <person name="Rouze P."/>
            <person name="Simmons M.P."/>
            <person name="Aerts A.L."/>
            <person name="Allen A.E."/>
            <person name="Cuvelier M.L."/>
            <person name="Derelle E."/>
            <person name="Everett M.V."/>
            <person name="Foulon E."/>
            <person name="Grimwood J."/>
            <person name="Gundlach H."/>
            <person name="Henrissat B."/>
            <person name="Napoli C."/>
            <person name="McDonald S.M."/>
            <person name="Parker M.S."/>
            <person name="Rombauts S."/>
            <person name="Salamov A."/>
            <person name="Von Dassow P."/>
            <person name="Badger J.H."/>
            <person name="Coutinho P.M."/>
            <person name="Demir E."/>
            <person name="Dubchak I."/>
            <person name="Gentemann C."/>
            <person name="Eikrem W."/>
            <person name="Gready J.E."/>
            <person name="John U."/>
            <person name="Lanier W."/>
            <person name="Lindquist E.A."/>
            <person name="Lucas S."/>
            <person name="Mayer K.F."/>
            <person name="Moreau H."/>
            <person name="Not F."/>
            <person name="Otillar R."/>
            <person name="Panaud O."/>
            <person name="Pangilinan J."/>
            <person name="Paulsen I."/>
            <person name="Piegu B."/>
            <person name="Poliakov A."/>
            <person name="Robbens S."/>
            <person name="Schmutz J."/>
            <person name="Toulza E."/>
            <person name="Wyss T."/>
            <person name="Zelensky A."/>
            <person name="Zhou K."/>
            <person name="Armbrust E.V."/>
            <person name="Bhattacharya D."/>
            <person name="Goodenough U.W."/>
            <person name="Van de Peer Y."/>
            <person name="Grigoriev I.V."/>
        </authorList>
    </citation>
    <scope>NUCLEOTIDE SEQUENCE [LARGE SCALE GENOMIC DNA]</scope>
    <source>
        <strain evidence="6">RCC299 / NOUM17</strain>
    </source>
</reference>
<comment type="subcellular location">
    <subcellularLocation>
        <location evidence="1">Membrane</location>
    </subcellularLocation>
</comment>
<keyword evidence="6" id="KW-1185">Reference proteome</keyword>
<feature type="compositionally biased region" description="Low complexity" evidence="3">
    <location>
        <begin position="213"/>
        <end position="224"/>
    </location>
</feature>
<feature type="domain" description="VASt" evidence="4">
    <location>
        <begin position="6"/>
        <end position="158"/>
    </location>
</feature>
<organism evidence="5 6">
    <name type="scientific">Micromonas commoda (strain RCC299 / NOUM17 / CCMP2709)</name>
    <name type="common">Picoplanktonic green alga</name>
    <dbReference type="NCBI Taxonomy" id="296587"/>
    <lineage>
        <taxon>Eukaryota</taxon>
        <taxon>Viridiplantae</taxon>
        <taxon>Chlorophyta</taxon>
        <taxon>Mamiellophyceae</taxon>
        <taxon>Mamiellales</taxon>
        <taxon>Mamiellaceae</taxon>
        <taxon>Micromonas</taxon>
    </lineage>
</organism>
<dbReference type="KEGG" id="mis:MICPUN_61062"/>
<gene>
    <name evidence="5" type="ORF">MICPUN_61062</name>
</gene>
<dbReference type="EMBL" id="CP001329">
    <property type="protein sequence ID" value="ACO65719.1"/>
    <property type="molecule type" value="Genomic_DNA"/>
</dbReference>
<sequence>MREYEMETTFDVPARTFLRVVYGDDGFFFRRFHHETGECPDASVPPWTARSSGDATRVVVFTKTMSLPSVIERLLGSGTSMATLRFEETQTFAWDPATSTACVRSTPTLVSPRSESFQTEVAVYVCPDGEDPTRRCAMRAVIKVTASGTWALQPVVEKLMETRASASFREWVRFADAFLEENYGGSHVGDRPFPKLSAMPGGEEDAVVRGIAPAPATTTPPSSSHAALNAATEEEEFPSSRPRFSGEETPGASASSDFETDDDDFDDARSVGSTSSFHSVRSAASSFGSGVGSWFGRRSSSGGGTDGGGDREAGENNQNGFDVGSPAPPSRTRSLPASPSPGIPGDGTGVKTAPGKNRPKRSGSVPPGVEPGSSGTTPSGVPEISSRPRADDAFANSWFMQTVLKDLAALRARDEDTGRLLASLEENVCAVRAENASLRAEVRRLVNGAGGAGAANRSPSIRGSLRARADGKDAFDPMGGGGDVASGTWVAARWVTGLGIAVGVGYVAGQVLARNSKT</sequence>
<feature type="compositionally biased region" description="Low complexity" evidence="3">
    <location>
        <begin position="273"/>
        <end position="300"/>
    </location>
</feature>
<dbReference type="OMA" id="ANSWFMQ"/>
<proteinExistence type="predicted"/>
<dbReference type="InParanoid" id="C1EDA6"/>
<dbReference type="Pfam" id="PF16016">
    <property type="entry name" value="VASt"/>
    <property type="match status" value="1"/>
</dbReference>
<evidence type="ECO:0000256" key="2">
    <source>
        <dbReference type="ARBA" id="ARBA00023136"/>
    </source>
</evidence>
<dbReference type="RefSeq" id="XP_002504461.1">
    <property type="nucleotide sequence ID" value="XM_002504415.1"/>
</dbReference>
<dbReference type="Proteomes" id="UP000002009">
    <property type="component" value="Chromosome 9"/>
</dbReference>